<evidence type="ECO:0000313" key="4">
    <source>
        <dbReference type="Proteomes" id="UP000614601"/>
    </source>
</evidence>
<feature type="compositionally biased region" description="Low complexity" evidence="1">
    <location>
        <begin position="104"/>
        <end position="122"/>
    </location>
</feature>
<feature type="compositionally biased region" description="Basic and acidic residues" evidence="1">
    <location>
        <begin position="131"/>
        <end position="148"/>
    </location>
</feature>
<proteinExistence type="predicted"/>
<comment type="caution">
    <text evidence="3">The sequence shown here is derived from an EMBL/GenBank/DDBJ whole genome shotgun (WGS) entry which is preliminary data.</text>
</comment>
<accession>A0A811KBK4</accession>
<feature type="compositionally biased region" description="Polar residues" evidence="1">
    <location>
        <begin position="172"/>
        <end position="182"/>
    </location>
</feature>
<feature type="compositionally biased region" description="Basic residues" evidence="1">
    <location>
        <begin position="57"/>
        <end position="103"/>
    </location>
</feature>
<dbReference type="Proteomes" id="UP000783686">
    <property type="component" value="Unassembled WGS sequence"/>
</dbReference>
<feature type="transmembrane region" description="Helical" evidence="2">
    <location>
        <begin position="21"/>
        <end position="51"/>
    </location>
</feature>
<dbReference type="Proteomes" id="UP000614601">
    <property type="component" value="Unassembled WGS sequence"/>
</dbReference>
<feature type="region of interest" description="Disordered" evidence="1">
    <location>
        <begin position="57"/>
        <end position="200"/>
    </location>
</feature>
<dbReference type="EMBL" id="CAJFDH010000002">
    <property type="protein sequence ID" value="CAD5212762.1"/>
    <property type="molecule type" value="Genomic_DNA"/>
</dbReference>
<evidence type="ECO:0000313" key="3">
    <source>
        <dbReference type="EMBL" id="CAD5212762.1"/>
    </source>
</evidence>
<keyword evidence="2" id="KW-0472">Membrane</keyword>
<keyword evidence="4" id="KW-1185">Reference proteome</keyword>
<gene>
    <name evidence="3" type="ORF">BOKJ2_LOCUS4563</name>
</gene>
<sequence length="290" mass="32209">MPTQKERMTLDEMANIQDYKINILIFLVISMSFLLVFFIALEIFRIFIWALTSKKKSGSKSKKKSRSKSRNSKASRSKKKKKKGKARKGKSKSKSSKSSRKPSSKSSSKSSSVKYSSSGSKSRSGKRSKSSRREEKKMLDVSERERRLMLKNHKPEKKSHDSSQEKPVDKNSLATTTPQNHFAHNKGTENKHVKIVAQDHNIPTTGKYEAVSAKWPMNMDGKPDPYSQSPKVTSTDSSAVSQCTTISTLSTGMESTPPQDPKKTLAAPPQNLPSTDPKPSGQSSQPDVSL</sequence>
<feature type="compositionally biased region" description="Basic and acidic residues" evidence="1">
    <location>
        <begin position="158"/>
        <end position="169"/>
    </location>
</feature>
<feature type="compositionally biased region" description="Polar residues" evidence="1">
    <location>
        <begin position="280"/>
        <end position="290"/>
    </location>
</feature>
<evidence type="ECO:0000256" key="1">
    <source>
        <dbReference type="SAM" id="MobiDB-lite"/>
    </source>
</evidence>
<feature type="compositionally biased region" description="Polar residues" evidence="1">
    <location>
        <begin position="226"/>
        <end position="257"/>
    </location>
</feature>
<protein>
    <submittedName>
        <fullName evidence="3">Uncharacterized protein</fullName>
    </submittedName>
</protein>
<keyword evidence="2" id="KW-0812">Transmembrane</keyword>
<name>A0A811KBK4_9BILA</name>
<dbReference type="AlphaFoldDB" id="A0A811KBK4"/>
<evidence type="ECO:0000256" key="2">
    <source>
        <dbReference type="SAM" id="Phobius"/>
    </source>
</evidence>
<organism evidence="3 4">
    <name type="scientific">Bursaphelenchus okinawaensis</name>
    <dbReference type="NCBI Taxonomy" id="465554"/>
    <lineage>
        <taxon>Eukaryota</taxon>
        <taxon>Metazoa</taxon>
        <taxon>Ecdysozoa</taxon>
        <taxon>Nematoda</taxon>
        <taxon>Chromadorea</taxon>
        <taxon>Rhabditida</taxon>
        <taxon>Tylenchina</taxon>
        <taxon>Tylenchomorpha</taxon>
        <taxon>Aphelenchoidea</taxon>
        <taxon>Aphelenchoididae</taxon>
        <taxon>Bursaphelenchus</taxon>
    </lineage>
</organism>
<feature type="region of interest" description="Disordered" evidence="1">
    <location>
        <begin position="215"/>
        <end position="290"/>
    </location>
</feature>
<reference evidence="3" key="1">
    <citation type="submission" date="2020-09" db="EMBL/GenBank/DDBJ databases">
        <authorList>
            <person name="Kikuchi T."/>
        </authorList>
    </citation>
    <scope>NUCLEOTIDE SEQUENCE</scope>
    <source>
        <strain evidence="3">SH1</strain>
    </source>
</reference>
<keyword evidence="2" id="KW-1133">Transmembrane helix</keyword>
<dbReference type="EMBL" id="CAJFCW020000002">
    <property type="protein sequence ID" value="CAG9097510.1"/>
    <property type="molecule type" value="Genomic_DNA"/>
</dbReference>